<reference evidence="14" key="1">
    <citation type="submission" date="2019-11" db="UniProtKB">
        <authorList>
            <consortium name="WormBaseParasite"/>
        </authorList>
    </citation>
    <scope>IDENTIFICATION</scope>
</reference>
<evidence type="ECO:0000256" key="9">
    <source>
        <dbReference type="ARBA" id="ARBA00022989"/>
    </source>
</evidence>
<comment type="subcellular location">
    <subcellularLocation>
        <location evidence="2">Endoplasmic reticulum</location>
    </subcellularLocation>
    <subcellularLocation>
        <location evidence="1">Membrane</location>
        <topology evidence="1">Multi-pass membrane protein</topology>
    </subcellularLocation>
</comment>
<keyword evidence="9" id="KW-1133">Transmembrane helix</keyword>
<dbReference type="WBParaSite" id="MCU_004122-RB">
    <property type="protein sequence ID" value="MCU_004122-RB"/>
    <property type="gene ID" value="MCU_004122"/>
</dbReference>
<dbReference type="GO" id="GO:0005524">
    <property type="term" value="F:ATP binding"/>
    <property type="evidence" value="ECO:0007669"/>
    <property type="project" value="UniProtKB-KW"/>
</dbReference>
<dbReference type="SUPFAM" id="SSF52540">
    <property type="entry name" value="P-loop containing nucleoside triphosphate hydrolases"/>
    <property type="match status" value="1"/>
</dbReference>
<proteinExistence type="predicted"/>
<evidence type="ECO:0000256" key="1">
    <source>
        <dbReference type="ARBA" id="ARBA00004141"/>
    </source>
</evidence>
<evidence type="ECO:0000256" key="3">
    <source>
        <dbReference type="ARBA" id="ARBA00022692"/>
    </source>
</evidence>
<dbReference type="InterPro" id="IPR001650">
    <property type="entry name" value="Helicase_C-like"/>
</dbReference>
<sequence length="853" mass="95443">MGWFTLIICSLQVFNSLYNSDENVFIAAPTGSGKTVCAELALFRLMTTAIANQQVDESGEPIFKCVYVTPHEELVEQRYADWSARFGNKLGRRVVRLTGETAADLKLLARGQIIVTTPDHWDVLSRRWKQRKHVQSVNLFIADELHLIGAEAGPVYEVVCSRMRYMASQIESSGQPLRIVGLAHSVTSLRDMASWLGCSSGSSYNFQPNTRPLPLDLSIVELNFNHQASRLLAANRPMFRAINRYACLTTGSGPGLHRPTIVYVASRRQAQRTALDLITMQATANAIGATQHQQPKFVPLSGHLEEALEKAAGQISDSAVSEILRYGGGVAYLHKALNKSDRRLVEALFSAGALHTLVVSRDLAWTSSISAYLVIVLDTQDYNGKIHAYEDYPIVDLIQMVGRANRPGLDSDAKAIIFCQTGKKEYLRKFLHDPLPVESHLDHELHDHFNAEIVTKTIENKQDAVDYLTWTFLYQRMTQNPNYYNLQGVTHRHLSDHLSELVETTLTDLEQSKCISIDDEMDLSPLNLGMIAAYYYIFHSTIELFSLSLTNKMKIRGLLDVISNASEFDTLLPVRHHEDTVLRQLAGKVPQKLAAKASYTSSHVKANLLLQAHLSRITLSTELQGDTDRLLVCTIRLIQACVDVLSSNSWLGPALAAMEFSQMITQAVWHKDSYLRQLPHFNADRISKCQTAGVESIFDLMELEDNARAQLLEGLSQAEVADVARFCNRYPDVEVTYDLTGPNGLISSKTQVRSGDTISVNVNIERDEANAGPVLSPFFPQKREEGWWLVVGEVKTNSLLAIKRLTLAKSTKVRLELTVPSSQSGGRHEYTLFFMSDAYMGCDQEYRFTLDVR</sequence>
<evidence type="ECO:0000313" key="14">
    <source>
        <dbReference type="WBParaSite" id="MCU_004122-RB"/>
    </source>
</evidence>
<feature type="chain" id="PRO_5024462862" evidence="12">
    <location>
        <begin position="17"/>
        <end position="853"/>
    </location>
</feature>
<dbReference type="FunFam" id="1.10.150.20:FF:000013">
    <property type="entry name" value="U5 small nuclear ribonucleoprotein kDa helicase"/>
    <property type="match status" value="1"/>
</dbReference>
<dbReference type="SMART" id="SM00973">
    <property type="entry name" value="Sec63"/>
    <property type="match status" value="1"/>
</dbReference>
<dbReference type="GO" id="GO:0005783">
    <property type="term" value="C:endoplasmic reticulum"/>
    <property type="evidence" value="ECO:0007669"/>
    <property type="project" value="UniProtKB-SubCell"/>
</dbReference>
<keyword evidence="5" id="KW-0378">Hydrolase</keyword>
<keyword evidence="7" id="KW-0256">Endoplasmic reticulum</keyword>
<dbReference type="InterPro" id="IPR004179">
    <property type="entry name" value="Sec63-dom"/>
</dbReference>
<dbReference type="FunFam" id="1.10.3380.10:FF:000002">
    <property type="entry name" value="Activating signal cointegrator 1 complex subunit 3"/>
    <property type="match status" value="1"/>
</dbReference>
<evidence type="ECO:0000256" key="10">
    <source>
        <dbReference type="ARBA" id="ARBA00023136"/>
    </source>
</evidence>
<dbReference type="SMART" id="SM00487">
    <property type="entry name" value="DEXDc"/>
    <property type="match status" value="1"/>
</dbReference>
<dbReference type="Gene3D" id="2.60.40.150">
    <property type="entry name" value="C2 domain"/>
    <property type="match status" value="1"/>
</dbReference>
<dbReference type="Pfam" id="PF00270">
    <property type="entry name" value="DEAD"/>
    <property type="match status" value="1"/>
</dbReference>
<dbReference type="GO" id="GO:0016787">
    <property type="term" value="F:hydrolase activity"/>
    <property type="evidence" value="ECO:0007669"/>
    <property type="project" value="UniProtKB-KW"/>
</dbReference>
<dbReference type="PANTHER" id="PTHR24075:SF5">
    <property type="entry name" value="U5 SMALL NUCLEAR RIBONUCLEOPROTEIN 200 KDA HELICASE"/>
    <property type="match status" value="1"/>
</dbReference>
<dbReference type="SUPFAM" id="SSF81296">
    <property type="entry name" value="E set domains"/>
    <property type="match status" value="1"/>
</dbReference>
<evidence type="ECO:0000256" key="2">
    <source>
        <dbReference type="ARBA" id="ARBA00004240"/>
    </source>
</evidence>
<dbReference type="Gene3D" id="3.40.50.300">
    <property type="entry name" value="P-loop containing nucleotide triphosphate hydrolases"/>
    <property type="match status" value="2"/>
</dbReference>
<keyword evidence="6" id="KW-0347">Helicase</keyword>
<organism evidence="14">
    <name type="scientific">Mesocestoides corti</name>
    <name type="common">Flatworm</name>
    <dbReference type="NCBI Taxonomy" id="53468"/>
    <lineage>
        <taxon>Eukaryota</taxon>
        <taxon>Metazoa</taxon>
        <taxon>Spiralia</taxon>
        <taxon>Lophotrochozoa</taxon>
        <taxon>Platyhelminthes</taxon>
        <taxon>Cestoda</taxon>
        <taxon>Eucestoda</taxon>
        <taxon>Cyclophyllidea</taxon>
        <taxon>Mesocestoididae</taxon>
        <taxon>Mesocestoides</taxon>
    </lineage>
</organism>
<evidence type="ECO:0000256" key="7">
    <source>
        <dbReference type="ARBA" id="ARBA00022824"/>
    </source>
</evidence>
<dbReference type="SUPFAM" id="SSF158702">
    <property type="entry name" value="Sec63 N-terminal domain-like"/>
    <property type="match status" value="1"/>
</dbReference>
<name>A0A5K3EYY4_MESCO</name>
<dbReference type="InterPro" id="IPR036388">
    <property type="entry name" value="WH-like_DNA-bd_sf"/>
</dbReference>
<dbReference type="Pfam" id="PF23445">
    <property type="entry name" value="WHD_SNRNP200"/>
    <property type="match status" value="1"/>
</dbReference>
<evidence type="ECO:0000256" key="12">
    <source>
        <dbReference type="SAM" id="SignalP"/>
    </source>
</evidence>
<dbReference type="GO" id="GO:0005681">
    <property type="term" value="C:spliceosomal complex"/>
    <property type="evidence" value="ECO:0007669"/>
    <property type="project" value="TreeGrafter"/>
</dbReference>
<dbReference type="SMART" id="SM00490">
    <property type="entry name" value="HELICc"/>
    <property type="match status" value="1"/>
</dbReference>
<dbReference type="FunFam" id="1.10.10.10:FF:000012">
    <property type="entry name" value="U5 small nuclear ribonucleoprotein helicase"/>
    <property type="match status" value="1"/>
</dbReference>
<dbReference type="GO" id="GO:0003723">
    <property type="term" value="F:RNA binding"/>
    <property type="evidence" value="ECO:0007669"/>
    <property type="project" value="TreeGrafter"/>
</dbReference>
<dbReference type="SUPFAM" id="SSF46785">
    <property type="entry name" value="Winged helix' DNA-binding domain"/>
    <property type="match status" value="1"/>
</dbReference>
<dbReference type="InterPro" id="IPR011545">
    <property type="entry name" value="DEAD/DEAH_box_helicase_dom"/>
</dbReference>
<feature type="domain" description="Helicase ATP-binding" evidence="13">
    <location>
        <begin position="15"/>
        <end position="204"/>
    </location>
</feature>
<evidence type="ECO:0000256" key="4">
    <source>
        <dbReference type="ARBA" id="ARBA00022741"/>
    </source>
</evidence>
<dbReference type="InterPro" id="IPR035892">
    <property type="entry name" value="C2_domain_sf"/>
</dbReference>
<dbReference type="Pfam" id="PF02889">
    <property type="entry name" value="Sec63"/>
    <property type="match status" value="1"/>
</dbReference>
<accession>A0A5K3EYY4</accession>
<dbReference type="GO" id="GO:0003724">
    <property type="term" value="F:RNA helicase activity"/>
    <property type="evidence" value="ECO:0007669"/>
    <property type="project" value="TreeGrafter"/>
</dbReference>
<dbReference type="GO" id="GO:0016020">
    <property type="term" value="C:membrane"/>
    <property type="evidence" value="ECO:0007669"/>
    <property type="project" value="UniProtKB-SubCell"/>
</dbReference>
<protein>
    <submittedName>
        <fullName evidence="14">Helicase ATP-binding domain-containing protein</fullName>
    </submittedName>
</protein>
<dbReference type="InterPro" id="IPR014756">
    <property type="entry name" value="Ig_E-set"/>
</dbReference>
<dbReference type="Gene3D" id="1.10.10.10">
    <property type="entry name" value="Winged helix-like DNA-binding domain superfamily/Winged helix DNA-binding domain"/>
    <property type="match status" value="1"/>
</dbReference>
<keyword evidence="8" id="KW-0067">ATP-binding</keyword>
<dbReference type="InterPro" id="IPR057842">
    <property type="entry name" value="WH_MER3"/>
</dbReference>
<evidence type="ECO:0000259" key="13">
    <source>
        <dbReference type="PROSITE" id="PS51192"/>
    </source>
</evidence>
<dbReference type="PROSITE" id="PS51192">
    <property type="entry name" value="HELICASE_ATP_BIND_1"/>
    <property type="match status" value="1"/>
</dbReference>
<keyword evidence="4" id="KW-0547">Nucleotide-binding</keyword>
<keyword evidence="3" id="KW-0812">Transmembrane</keyword>
<evidence type="ECO:0000256" key="6">
    <source>
        <dbReference type="ARBA" id="ARBA00022806"/>
    </source>
</evidence>
<feature type="signal peptide" evidence="12">
    <location>
        <begin position="1"/>
        <end position="16"/>
    </location>
</feature>
<dbReference type="Gene3D" id="1.10.3380.10">
    <property type="entry name" value="Sec63 N-terminal domain-like domain"/>
    <property type="match status" value="1"/>
</dbReference>
<dbReference type="PANTHER" id="PTHR24075">
    <property type="entry name" value="SEC63 DOMAIN-CONTAINING"/>
    <property type="match status" value="1"/>
</dbReference>
<keyword evidence="10" id="KW-0472">Membrane</keyword>
<evidence type="ECO:0000256" key="11">
    <source>
        <dbReference type="ARBA" id="ARBA00023186"/>
    </source>
</evidence>
<dbReference type="CDD" id="cd18021">
    <property type="entry name" value="DEXHc_Brr2_2"/>
    <property type="match status" value="1"/>
</dbReference>
<dbReference type="GO" id="GO:0000388">
    <property type="term" value="P:spliceosome conformational change to release U4 (or U4atac) and U1 (or U11)"/>
    <property type="evidence" value="ECO:0007669"/>
    <property type="project" value="TreeGrafter"/>
</dbReference>
<dbReference type="AlphaFoldDB" id="A0A5K3EYY4"/>
<evidence type="ECO:0000256" key="8">
    <source>
        <dbReference type="ARBA" id="ARBA00022840"/>
    </source>
</evidence>
<dbReference type="Gene3D" id="1.10.150.20">
    <property type="entry name" value="5' to 3' exonuclease, C-terminal subdomain"/>
    <property type="match status" value="1"/>
</dbReference>
<dbReference type="InterPro" id="IPR036390">
    <property type="entry name" value="WH_DNA-bd_sf"/>
</dbReference>
<keyword evidence="12" id="KW-0732">Signal</keyword>
<dbReference type="InterPro" id="IPR027417">
    <property type="entry name" value="P-loop_NTPase"/>
</dbReference>
<evidence type="ECO:0000256" key="5">
    <source>
        <dbReference type="ARBA" id="ARBA00022801"/>
    </source>
</evidence>
<keyword evidence="11" id="KW-0143">Chaperone</keyword>
<dbReference type="InterPro" id="IPR014001">
    <property type="entry name" value="Helicase_ATP-bd"/>
</dbReference>